<dbReference type="PANTHER" id="PTHR42871:SF1">
    <property type="entry name" value="CITRATE SYNTHASE"/>
    <property type="match status" value="1"/>
</dbReference>
<dbReference type="GO" id="GO:0046912">
    <property type="term" value="F:acyltransferase activity, acyl groups converted into alkyl on transfer"/>
    <property type="evidence" value="ECO:0007669"/>
    <property type="project" value="InterPro"/>
</dbReference>
<proteinExistence type="predicted"/>
<dbReference type="PaxDb" id="4097-A0A1S3YTY4"/>
<dbReference type="OrthoDB" id="1684781at2759"/>
<dbReference type="SUPFAM" id="SSF48256">
    <property type="entry name" value="Citrate synthase"/>
    <property type="match status" value="1"/>
</dbReference>
<dbReference type="AlphaFoldDB" id="A0A1S3YTY4"/>
<gene>
    <name evidence="1" type="primary">LOC107779717</name>
</gene>
<dbReference type="KEGG" id="nta:107779717"/>
<organism evidence="1">
    <name type="scientific">Nicotiana tabacum</name>
    <name type="common">Common tobacco</name>
    <dbReference type="NCBI Taxonomy" id="4097"/>
    <lineage>
        <taxon>Eukaryota</taxon>
        <taxon>Viridiplantae</taxon>
        <taxon>Streptophyta</taxon>
        <taxon>Embryophyta</taxon>
        <taxon>Tracheophyta</taxon>
        <taxon>Spermatophyta</taxon>
        <taxon>Magnoliopsida</taxon>
        <taxon>eudicotyledons</taxon>
        <taxon>Gunneridae</taxon>
        <taxon>Pentapetalae</taxon>
        <taxon>asterids</taxon>
        <taxon>lamiids</taxon>
        <taxon>Solanales</taxon>
        <taxon>Solanaceae</taxon>
        <taxon>Nicotianoideae</taxon>
        <taxon>Nicotianeae</taxon>
        <taxon>Nicotiana</taxon>
    </lineage>
</organism>
<dbReference type="Pfam" id="PF00285">
    <property type="entry name" value="Citrate_synt"/>
    <property type="match status" value="1"/>
</dbReference>
<protein>
    <submittedName>
        <fullName evidence="1">Citrate synthase, glyoxysomal</fullName>
    </submittedName>
</protein>
<dbReference type="KEGG" id="nta:107792793"/>
<sequence>MEKGNSSAVARGRLAVLSAHLAASVNLSDSKLLETSVVSATSVVAPPPNLKGALTIIDERTGKRYPVQVSEEGTIKATDLKKITAGQNDKGLKLYDPGYLNTAPVRSSICYIDGDAGILRYRGYPIEELAEGSSFLEVAYLLSKCFS</sequence>
<evidence type="ECO:0000313" key="1">
    <source>
        <dbReference type="RefSeq" id="XP_016455679.1"/>
    </source>
</evidence>
<dbReference type="Gene3D" id="1.10.580.10">
    <property type="entry name" value="Citrate Synthase, domain 1"/>
    <property type="match status" value="1"/>
</dbReference>
<reference evidence="1" key="1">
    <citation type="submission" date="2025-08" db="UniProtKB">
        <authorList>
            <consortium name="RefSeq"/>
        </authorList>
    </citation>
    <scope>IDENTIFICATION</scope>
</reference>
<dbReference type="PANTHER" id="PTHR42871">
    <property type="entry name" value="CITRATE SYNTHASE"/>
    <property type="match status" value="1"/>
</dbReference>
<dbReference type="STRING" id="4097.A0A1S3YTY4"/>
<dbReference type="RefSeq" id="XP_016455679.1">
    <property type="nucleotide sequence ID" value="XM_016600193.1"/>
</dbReference>
<name>A0A1S3YTY4_TOBAC</name>
<dbReference type="SMR" id="A0A1S3YTY4"/>
<dbReference type="InterPro" id="IPR036969">
    <property type="entry name" value="Citrate_synthase_sf"/>
</dbReference>
<dbReference type="InterPro" id="IPR016142">
    <property type="entry name" value="Citrate_synth-like_lrg_a-sub"/>
</dbReference>
<accession>A0A1S3YTY4</accession>
<dbReference type="InterPro" id="IPR002020">
    <property type="entry name" value="Citrate_synthase"/>
</dbReference>